<feature type="transmembrane region" description="Helical" evidence="4">
    <location>
        <begin position="350"/>
        <end position="369"/>
    </location>
</feature>
<comment type="caution">
    <text evidence="5">The sequence shown here is derived from an EMBL/GenBank/DDBJ whole genome shotgun (WGS) entry which is preliminary data.</text>
</comment>
<reference evidence="5" key="1">
    <citation type="submission" date="2022-10" db="EMBL/GenBank/DDBJ databases">
        <title>Culturing micro-colonial fungi from biological soil crusts in the Mojave desert and describing Neophaeococcomyces mojavensis, and introducing the new genera and species Taxawa tesnikishii.</title>
        <authorList>
            <person name="Kurbessoian T."/>
            <person name="Stajich J.E."/>
        </authorList>
    </citation>
    <scope>NUCLEOTIDE SEQUENCE</scope>
    <source>
        <strain evidence="5">TK_35</strain>
    </source>
</reference>
<proteinExistence type="inferred from homology"/>
<protein>
    <recommendedName>
        <fullName evidence="7">Major facilitator superfamily (MFS) profile domain-containing protein</fullName>
    </recommendedName>
</protein>
<name>A0AA39CZT1_9EURO</name>
<keyword evidence="4" id="KW-1133">Transmembrane helix</keyword>
<dbReference type="InterPro" id="IPR050327">
    <property type="entry name" value="Proton-linked_MCT"/>
</dbReference>
<feature type="transmembrane region" description="Helical" evidence="4">
    <location>
        <begin position="318"/>
        <end position="338"/>
    </location>
</feature>
<dbReference type="GO" id="GO:0016020">
    <property type="term" value="C:membrane"/>
    <property type="evidence" value="ECO:0007669"/>
    <property type="project" value="UniProtKB-SubCell"/>
</dbReference>
<dbReference type="Gene3D" id="1.20.1250.20">
    <property type="entry name" value="MFS general substrate transporter like domains"/>
    <property type="match status" value="2"/>
</dbReference>
<feature type="transmembrane region" description="Helical" evidence="4">
    <location>
        <begin position="285"/>
        <end position="306"/>
    </location>
</feature>
<dbReference type="Pfam" id="PF07690">
    <property type="entry name" value="MFS_1"/>
    <property type="match status" value="1"/>
</dbReference>
<feature type="transmembrane region" description="Helical" evidence="4">
    <location>
        <begin position="409"/>
        <end position="432"/>
    </location>
</feature>
<evidence type="ECO:0000256" key="2">
    <source>
        <dbReference type="ARBA" id="ARBA00006727"/>
    </source>
</evidence>
<feature type="transmembrane region" description="Helical" evidence="4">
    <location>
        <begin position="152"/>
        <end position="171"/>
    </location>
</feature>
<dbReference type="GO" id="GO:0022857">
    <property type="term" value="F:transmembrane transporter activity"/>
    <property type="evidence" value="ECO:0007669"/>
    <property type="project" value="InterPro"/>
</dbReference>
<feature type="transmembrane region" description="Helical" evidence="4">
    <location>
        <begin position="210"/>
        <end position="229"/>
    </location>
</feature>
<dbReference type="PANTHER" id="PTHR11360">
    <property type="entry name" value="MONOCARBOXYLATE TRANSPORTER"/>
    <property type="match status" value="1"/>
</dbReference>
<accession>A0AA39CZT1</accession>
<feature type="transmembrane region" description="Helical" evidence="4">
    <location>
        <begin position="241"/>
        <end position="261"/>
    </location>
</feature>
<dbReference type="SUPFAM" id="SSF103473">
    <property type="entry name" value="MFS general substrate transporter"/>
    <property type="match status" value="1"/>
</dbReference>
<keyword evidence="4" id="KW-0472">Membrane</keyword>
<evidence type="ECO:0000256" key="1">
    <source>
        <dbReference type="ARBA" id="ARBA00004141"/>
    </source>
</evidence>
<dbReference type="InterPro" id="IPR036259">
    <property type="entry name" value="MFS_trans_sf"/>
</dbReference>
<organism evidence="5 6">
    <name type="scientific">Knufia peltigerae</name>
    <dbReference type="NCBI Taxonomy" id="1002370"/>
    <lineage>
        <taxon>Eukaryota</taxon>
        <taxon>Fungi</taxon>
        <taxon>Dikarya</taxon>
        <taxon>Ascomycota</taxon>
        <taxon>Pezizomycotina</taxon>
        <taxon>Eurotiomycetes</taxon>
        <taxon>Chaetothyriomycetidae</taxon>
        <taxon>Chaetothyriales</taxon>
        <taxon>Trichomeriaceae</taxon>
        <taxon>Knufia</taxon>
    </lineage>
</organism>
<evidence type="ECO:0000256" key="3">
    <source>
        <dbReference type="SAM" id="MobiDB-lite"/>
    </source>
</evidence>
<comment type="similarity">
    <text evidence="2">Belongs to the major facilitator superfamily. Monocarboxylate porter (TC 2.A.1.13) family.</text>
</comment>
<dbReference type="InterPro" id="IPR011701">
    <property type="entry name" value="MFS"/>
</dbReference>
<dbReference type="Proteomes" id="UP001172681">
    <property type="component" value="Unassembled WGS sequence"/>
</dbReference>
<feature type="transmembrane region" description="Helical" evidence="4">
    <location>
        <begin position="375"/>
        <end position="397"/>
    </location>
</feature>
<sequence>MVRYRTGYADRTTRLHLLLTTSTTQSNIVSGLQSMGSSSDVELQSPHGKSDPAPQVITDLTDIPPRDAVSVEEPPPNGGYAWVCTACCFMINAHTWGLNSAWGIFLAHYLSDSTFENASRLEYALIGGLSISTSGIIAPVVALSVRSLGTRNTLLIGTLLVFAAMFGASYATQIWHLFLSQGVCFGFALGFLYIPSTAVLPQWFSTRRSLAVGIAASGSGLGGLVYNLIAGRLVQEVGVDWTYRVLAFCGLVVNAVCSVLLKDRNKAIQPIQDVFDYREYRQTEVILVILWGVGNELAYIVLLYSLPNYAISIGLSPGQGSVVGALLNLGLGVGRPIIGYYSDSFGRLNMAALMTALSGVLCLALWVPAKTYGVLLVFALASGCVCGIFWSTVAPVTTEVVGLKRLPSAFGMICLALVLPSTFAEPIALQMVATSGYLSSQIFVGCMFLFAAASTLFLRSWKVHQVELKDALERESEGATANQDAIHRQFWLTPKSLLWLGRV</sequence>
<dbReference type="AlphaFoldDB" id="A0AA39CZT1"/>
<dbReference type="EMBL" id="JAPDRN010000014">
    <property type="protein sequence ID" value="KAJ9640668.1"/>
    <property type="molecule type" value="Genomic_DNA"/>
</dbReference>
<feature type="transmembrane region" description="Helical" evidence="4">
    <location>
        <begin position="177"/>
        <end position="198"/>
    </location>
</feature>
<keyword evidence="4" id="KW-0812">Transmembrane</keyword>
<keyword evidence="6" id="KW-1185">Reference proteome</keyword>
<dbReference type="CDD" id="cd17352">
    <property type="entry name" value="MFS_MCT_SLC16"/>
    <property type="match status" value="1"/>
</dbReference>
<comment type="subcellular location">
    <subcellularLocation>
        <location evidence="1">Membrane</location>
        <topology evidence="1">Multi-pass membrane protein</topology>
    </subcellularLocation>
</comment>
<evidence type="ECO:0000313" key="5">
    <source>
        <dbReference type="EMBL" id="KAJ9640668.1"/>
    </source>
</evidence>
<dbReference type="PANTHER" id="PTHR11360:SF315">
    <property type="entry name" value="TRANSPORTER MCH2-RELATED"/>
    <property type="match status" value="1"/>
</dbReference>
<feature type="transmembrane region" description="Helical" evidence="4">
    <location>
        <begin position="123"/>
        <end position="145"/>
    </location>
</feature>
<gene>
    <name evidence="5" type="ORF">H2204_003297</name>
</gene>
<evidence type="ECO:0008006" key="7">
    <source>
        <dbReference type="Google" id="ProtNLM"/>
    </source>
</evidence>
<feature type="transmembrane region" description="Helical" evidence="4">
    <location>
        <begin position="438"/>
        <end position="458"/>
    </location>
</feature>
<evidence type="ECO:0000313" key="6">
    <source>
        <dbReference type="Proteomes" id="UP001172681"/>
    </source>
</evidence>
<evidence type="ECO:0000256" key="4">
    <source>
        <dbReference type="SAM" id="Phobius"/>
    </source>
</evidence>
<feature type="region of interest" description="Disordered" evidence="3">
    <location>
        <begin position="36"/>
        <end position="58"/>
    </location>
</feature>